<accession>A0A484AVD3</accession>
<dbReference type="GO" id="GO:0005634">
    <property type="term" value="C:nucleus"/>
    <property type="evidence" value="ECO:0007669"/>
    <property type="project" value="TreeGrafter"/>
</dbReference>
<dbReference type="AlphaFoldDB" id="A0A484AVD3"/>
<dbReference type="OrthoDB" id="6017at2759"/>
<proteinExistence type="predicted"/>
<dbReference type="InterPro" id="IPR001487">
    <property type="entry name" value="Bromodomain"/>
</dbReference>
<evidence type="ECO:0000256" key="3">
    <source>
        <dbReference type="SAM" id="Coils"/>
    </source>
</evidence>
<keyword evidence="1 2" id="KW-0103">Bromodomain</keyword>
<dbReference type="PRINTS" id="PR00503">
    <property type="entry name" value="BROMODOMAIN"/>
</dbReference>
<evidence type="ECO:0000256" key="1">
    <source>
        <dbReference type="ARBA" id="ARBA00023117"/>
    </source>
</evidence>
<evidence type="ECO:0000313" key="5">
    <source>
        <dbReference type="EMBL" id="TDG40559.1"/>
    </source>
</evidence>
<dbReference type="PANTHER" id="PTHR22880:SF225">
    <property type="entry name" value="BROMODOMAIN-CONTAINING PROTEIN BET-1-RELATED"/>
    <property type="match status" value="1"/>
</dbReference>
<name>A0A484AVD3_DRONA</name>
<dbReference type="SMART" id="SM00297">
    <property type="entry name" value="BROMO"/>
    <property type="match status" value="1"/>
</dbReference>
<reference evidence="5 6" key="1">
    <citation type="journal article" date="2019" name="J. Hered.">
        <title>An Improved Genome Assembly for Drosophila navojoa, the Basal Species in the mojavensis Cluster.</title>
        <authorList>
            <person name="Vanderlinde T."/>
            <person name="Dupim E.G."/>
            <person name="Nazario-Yepiz N.O."/>
            <person name="Carvalho A.B."/>
        </authorList>
    </citation>
    <scope>NUCLEOTIDE SEQUENCE [LARGE SCALE GENOMIC DNA]</scope>
    <source>
        <strain evidence="5">Navoj_Jal97</strain>
        <tissue evidence="5">Whole organism</tissue>
    </source>
</reference>
<feature type="coiled-coil region" evidence="3">
    <location>
        <begin position="267"/>
        <end position="294"/>
    </location>
</feature>
<dbReference type="Gene3D" id="1.20.920.10">
    <property type="entry name" value="Bromodomain-like"/>
    <property type="match status" value="1"/>
</dbReference>
<keyword evidence="3" id="KW-0175">Coiled coil</keyword>
<dbReference type="GO" id="GO:0000785">
    <property type="term" value="C:chromatin"/>
    <property type="evidence" value="ECO:0007669"/>
    <property type="project" value="TreeGrafter"/>
</dbReference>
<dbReference type="GO" id="GO:0006338">
    <property type="term" value="P:chromatin remodeling"/>
    <property type="evidence" value="ECO:0007669"/>
    <property type="project" value="TreeGrafter"/>
</dbReference>
<dbReference type="PROSITE" id="PS50014">
    <property type="entry name" value="BROMODOMAIN_2"/>
    <property type="match status" value="1"/>
</dbReference>
<evidence type="ECO:0000259" key="4">
    <source>
        <dbReference type="PROSITE" id="PS50014"/>
    </source>
</evidence>
<evidence type="ECO:0000256" key="2">
    <source>
        <dbReference type="PROSITE-ProRule" id="PRU00035"/>
    </source>
</evidence>
<feature type="domain" description="Bromo" evidence="4">
    <location>
        <begin position="48"/>
        <end position="120"/>
    </location>
</feature>
<dbReference type="InterPro" id="IPR036427">
    <property type="entry name" value="Bromodomain-like_sf"/>
</dbReference>
<dbReference type="Proteomes" id="UP000295192">
    <property type="component" value="Unassembled WGS sequence"/>
</dbReference>
<protein>
    <recommendedName>
        <fullName evidence="4">Bromo domain-containing protein</fullName>
    </recommendedName>
</protein>
<keyword evidence="6" id="KW-1185">Reference proteome</keyword>
<dbReference type="PANTHER" id="PTHR22880">
    <property type="entry name" value="FALZ-RELATED BROMODOMAIN-CONTAINING PROTEINS"/>
    <property type="match status" value="1"/>
</dbReference>
<dbReference type="EMBL" id="LSRL02000539">
    <property type="protein sequence ID" value="TDG40559.1"/>
    <property type="molecule type" value="Genomic_DNA"/>
</dbReference>
<dbReference type="SUPFAM" id="SSF47370">
    <property type="entry name" value="Bromodomain"/>
    <property type="match status" value="1"/>
</dbReference>
<evidence type="ECO:0000313" key="6">
    <source>
        <dbReference type="Proteomes" id="UP000295192"/>
    </source>
</evidence>
<dbReference type="GO" id="GO:0006355">
    <property type="term" value="P:regulation of DNA-templated transcription"/>
    <property type="evidence" value="ECO:0007669"/>
    <property type="project" value="TreeGrafter"/>
</dbReference>
<feature type="coiled-coil region" evidence="3">
    <location>
        <begin position="156"/>
        <end position="183"/>
    </location>
</feature>
<gene>
    <name evidence="5" type="ORF">AWZ03_013019</name>
</gene>
<dbReference type="Pfam" id="PF00439">
    <property type="entry name" value="Bromodomain"/>
    <property type="match status" value="1"/>
</dbReference>
<dbReference type="STRING" id="7232.A0A484AVD3"/>
<organism evidence="5 6">
    <name type="scientific">Drosophila navojoa</name>
    <name type="common">Fruit fly</name>
    <dbReference type="NCBI Taxonomy" id="7232"/>
    <lineage>
        <taxon>Eukaryota</taxon>
        <taxon>Metazoa</taxon>
        <taxon>Ecdysozoa</taxon>
        <taxon>Arthropoda</taxon>
        <taxon>Hexapoda</taxon>
        <taxon>Insecta</taxon>
        <taxon>Pterygota</taxon>
        <taxon>Neoptera</taxon>
        <taxon>Endopterygota</taxon>
        <taxon>Diptera</taxon>
        <taxon>Brachycera</taxon>
        <taxon>Muscomorpha</taxon>
        <taxon>Ephydroidea</taxon>
        <taxon>Drosophilidae</taxon>
        <taxon>Drosophila</taxon>
    </lineage>
</organism>
<sequence length="418" mass="48964">MPQQREQLTLRIKLPSSIQPNFVPPAGKAGVYTNKIHHFRLYLLEELPHHDFSLPFMEPVDTKLLKVPSYYAVIENPMDMGTIIKRVTHNYYHNVNELVYDVRLVISNCFKFNMPGSLVYRNGQELEELFMEVYDRMPQGAEVPLSKEVAEKSLMKHQCRCRLRKVREETDELEQDAQELFAEKWLPMVEALNNENLKTLEDFDARLHNILKYCKEHNKRIQGTYDYESSQIREEKGYKGAHNAYDELYDSLRECRMPPFDWEDGLIDTLNDTIKSLQKNLTNSRRRVKQKEKLGYCERLLPILINAQIISEGLCSQTYMPDSSEEDEPTSDPNTIDPIERELIRKQFSELDTEAKYDIMHIIEQSELSDERAYFLPKFSQKTMLLVKKAIKGYQMHLNTEVLALYDSESQANACSNI</sequence>
<comment type="caution">
    <text evidence="5">The sequence shown here is derived from an EMBL/GenBank/DDBJ whole genome shotgun (WGS) entry which is preliminary data.</text>
</comment>
<dbReference type="InterPro" id="IPR050935">
    <property type="entry name" value="Bromo_chromatin_reader"/>
</dbReference>
<dbReference type="OMA" id="DCDSNEN"/>